<dbReference type="EMBL" id="HF679023">
    <property type="protein sequence ID" value="CCT62646.1"/>
    <property type="molecule type" value="Genomic_DNA"/>
</dbReference>
<dbReference type="GeneID" id="35394269"/>
<protein>
    <submittedName>
        <fullName evidence="1">Uncharacterized protein</fullName>
    </submittedName>
</protein>
<organism evidence="1 2">
    <name type="scientific">Gibberella fujikuroi (strain CBS 195.34 / IMI 58289 / NRRL A-6831)</name>
    <name type="common">Bakanae and foot rot disease fungus</name>
    <name type="synonym">Fusarium fujikuroi</name>
    <dbReference type="NCBI Taxonomy" id="1279085"/>
    <lineage>
        <taxon>Eukaryota</taxon>
        <taxon>Fungi</taxon>
        <taxon>Dikarya</taxon>
        <taxon>Ascomycota</taxon>
        <taxon>Pezizomycotina</taxon>
        <taxon>Sordariomycetes</taxon>
        <taxon>Hypocreomycetidae</taxon>
        <taxon>Hypocreales</taxon>
        <taxon>Nectriaceae</taxon>
        <taxon>Fusarium</taxon>
        <taxon>Fusarium fujikuroi species complex</taxon>
    </lineage>
</organism>
<evidence type="ECO:0000313" key="2">
    <source>
        <dbReference type="Proteomes" id="UP000016800"/>
    </source>
</evidence>
<dbReference type="RefSeq" id="XP_023424727.1">
    <property type="nucleotide sequence ID" value="XM_023571208.1"/>
</dbReference>
<dbReference type="AlphaFoldDB" id="S0DJY4"/>
<proteinExistence type="predicted"/>
<dbReference type="Proteomes" id="UP000016800">
    <property type="component" value="Chromosome I"/>
</dbReference>
<reference evidence="2" key="1">
    <citation type="journal article" date="2013" name="PLoS Pathog.">
        <title>Deciphering the cryptic genome: genome-wide analyses of the rice pathogen Fusarium fujikuroi reveal complex regulation of secondary metabolism and novel metabolites.</title>
        <authorList>
            <person name="Wiemann P."/>
            <person name="Sieber C.M."/>
            <person name="von Bargen K.W."/>
            <person name="Studt L."/>
            <person name="Niehaus E.M."/>
            <person name="Espino J.J."/>
            <person name="Huss K."/>
            <person name="Michielse C.B."/>
            <person name="Albermann S."/>
            <person name="Wagner D."/>
            <person name="Bergner S.V."/>
            <person name="Connolly L.R."/>
            <person name="Fischer A."/>
            <person name="Reuter G."/>
            <person name="Kleigrewe K."/>
            <person name="Bald T."/>
            <person name="Wingfield B.D."/>
            <person name="Ophir R."/>
            <person name="Freeman S."/>
            <person name="Hippler M."/>
            <person name="Smith K.M."/>
            <person name="Brown D.W."/>
            <person name="Proctor R.H."/>
            <person name="Munsterkotter M."/>
            <person name="Freitag M."/>
            <person name="Humpf H.U."/>
            <person name="Guldener U."/>
            <person name="Tudzynski B."/>
        </authorList>
    </citation>
    <scope>NUCLEOTIDE SEQUENCE [LARGE SCALE GENOMIC DNA]</scope>
    <source>
        <strain evidence="2">CBS 195.34 / IMI 58289 / NRRL A-6831</strain>
    </source>
</reference>
<sequence length="120" mass="13402">MRVLINLKAANCRIVLAVGIFGRSLCSLIKDPDVDIEENAEDAVYDAVYGYLILAISSSNYSMMHLRLTATIPRLYFLLQTPLILPLVQKNKANHDIYPCRHEVTSKSCYPALACVNVSE</sequence>
<dbReference type="VEuPathDB" id="FungiDB:FFUJ_00784"/>
<keyword evidence="2" id="KW-1185">Reference proteome</keyword>
<gene>
    <name evidence="1" type="ORF">FFUJ_00784</name>
</gene>
<name>S0DJY4_GIBF5</name>
<accession>S0DJY4</accession>
<evidence type="ECO:0000313" key="1">
    <source>
        <dbReference type="EMBL" id="CCT62646.1"/>
    </source>
</evidence>
<dbReference type="HOGENOM" id="CLU_2049874_0_0_1"/>